<dbReference type="EMBL" id="BEZZ01000847">
    <property type="protein sequence ID" value="GCC36532.1"/>
    <property type="molecule type" value="Genomic_DNA"/>
</dbReference>
<feature type="domain" description="CARD" evidence="6">
    <location>
        <begin position="120"/>
        <end position="203"/>
    </location>
</feature>
<proteinExistence type="predicted"/>
<dbReference type="Proteomes" id="UP000287033">
    <property type="component" value="Unassembled WGS sequence"/>
</dbReference>
<dbReference type="InterPro" id="IPR001315">
    <property type="entry name" value="CARD"/>
</dbReference>
<keyword evidence="3" id="KW-0399">Innate immunity</keyword>
<keyword evidence="4" id="KW-0391">Immunity</keyword>
<evidence type="ECO:0000256" key="3">
    <source>
        <dbReference type="ARBA" id="ARBA00022588"/>
    </source>
</evidence>
<dbReference type="OMA" id="SNICLFI"/>
<protein>
    <recommendedName>
        <fullName evidence="6">CARD domain-containing protein</fullName>
    </recommendedName>
</protein>
<reference evidence="7 8" key="1">
    <citation type="journal article" date="2018" name="Nat. Ecol. Evol.">
        <title>Shark genomes provide insights into elasmobranch evolution and the origin of vertebrates.</title>
        <authorList>
            <person name="Hara Y"/>
            <person name="Yamaguchi K"/>
            <person name="Onimaru K"/>
            <person name="Kadota M"/>
            <person name="Koyanagi M"/>
            <person name="Keeley SD"/>
            <person name="Tatsumi K"/>
            <person name="Tanaka K"/>
            <person name="Motone F"/>
            <person name="Kageyama Y"/>
            <person name="Nozu R"/>
            <person name="Adachi N"/>
            <person name="Nishimura O"/>
            <person name="Nakagawa R"/>
            <person name="Tanegashima C"/>
            <person name="Kiyatake I"/>
            <person name="Matsumoto R"/>
            <person name="Murakumo K"/>
            <person name="Nishida K"/>
            <person name="Terakita A"/>
            <person name="Kuratani S"/>
            <person name="Sato K"/>
            <person name="Hyodo S Kuraku.S."/>
        </authorList>
    </citation>
    <scope>NUCLEOTIDE SEQUENCE [LARGE SCALE GENOMIC DNA]</scope>
</reference>
<dbReference type="PANTHER" id="PTHR46985:SF2">
    <property type="entry name" value="APOPTOSIS-ASSOCIATED SPECK-LIKE PROTEIN CONTAINING A CARD"/>
    <property type="match status" value="1"/>
</dbReference>
<evidence type="ECO:0000256" key="5">
    <source>
        <dbReference type="ARBA" id="ARBA00023198"/>
    </source>
</evidence>
<dbReference type="Gene3D" id="1.10.533.10">
    <property type="entry name" value="Death Domain, Fas"/>
    <property type="match status" value="2"/>
</dbReference>
<comment type="caution">
    <text evidence="7">The sequence shown here is derived from an EMBL/GenBank/DDBJ whole genome shotgun (WGS) entry which is preliminary data.</text>
</comment>
<accession>A0A401T1I4</accession>
<sequence>MAQFEGTQPGGKDENTLKRHLQSSHDTLVAALYNIDPLLDQMIASHILTHENYYEIRTEKTPPQKARKLLEIVQLQMNEKDVWLFVECLRKCKNNYPRLKDWLTGDTVTDINRGPTGQKLQKQANVMCQRLGHLVIPIAMRLFSDEMISQYELDIVQGQTTPYCQAQRLINICLQKGERSCWKLYEALHEEDAMLAEDIDAPYKREPAFPNQLHQDMEQPPLLSSLVPAPQEETEPISSLLQDLKLMCGYDEEIQLNQVEKELVREAMTLFQLKNGREMSLNVCEFGRLLGLPRKVVQDCLFELESAEDFHQLAAVIHTFMEKTNDAERLRKRMATADRYRLLLSRRAKLLLKLLQSGLANNHHSEKFPQQFSNICLFILRDCLAEVEEDASEVSTLNIMGCLQRLERNGFVDVTILKEFGELWMEGTAENLCRIIPFIAQLIRDVFPHLDTMEFDAVPVRRGIYRCHQRAVRRVTSFKGLPARIIQKVMEPKSVVLAKEQGIIFGNWELLAREFTQLSLKIAQILQQLQDYQSNGVISKHRRHLDKQDIGKEIRRALATENFGCSSFDSCMKVRLLSLVEFDPIFYNEPLFLMLHYDTFISFAEYLKTNDAHCFQFVFEEVHMYQCDARFHGVQSIRGPVMIDEGVEQVFQFSTSDRASFLVWLHCRGYRDGQYLQCNRPLTFKLSNLPASLQQEAEKAGAVVAKQAGATWLRDISDGGLKEIAKKIVQSFGGTAETGNCCFLIHSWGTKCEIRFLYKDDTITASVESNADIN</sequence>
<dbReference type="GO" id="GO:0045087">
    <property type="term" value="P:innate immune response"/>
    <property type="evidence" value="ECO:0007669"/>
    <property type="project" value="UniProtKB-KW"/>
</dbReference>
<dbReference type="STRING" id="137246.A0A401T1I4"/>
<feature type="domain" description="CARD" evidence="6">
    <location>
        <begin position="13"/>
        <end position="74"/>
    </location>
</feature>
<dbReference type="PANTHER" id="PTHR46985">
    <property type="entry name" value="NACHT, LRR AND PYD DOMAINS-CONTAINING PROTEIN 1"/>
    <property type="match status" value="1"/>
</dbReference>
<evidence type="ECO:0000256" key="2">
    <source>
        <dbReference type="ARBA" id="ARBA00022490"/>
    </source>
</evidence>
<organism evidence="7 8">
    <name type="scientific">Chiloscyllium punctatum</name>
    <name type="common">Brownbanded bambooshark</name>
    <name type="synonym">Hemiscyllium punctatum</name>
    <dbReference type="NCBI Taxonomy" id="137246"/>
    <lineage>
        <taxon>Eukaryota</taxon>
        <taxon>Metazoa</taxon>
        <taxon>Chordata</taxon>
        <taxon>Craniata</taxon>
        <taxon>Vertebrata</taxon>
        <taxon>Chondrichthyes</taxon>
        <taxon>Elasmobranchii</taxon>
        <taxon>Galeomorphii</taxon>
        <taxon>Galeoidea</taxon>
        <taxon>Orectolobiformes</taxon>
        <taxon>Hemiscylliidae</taxon>
        <taxon>Chiloscyllium</taxon>
    </lineage>
</organism>
<dbReference type="PROSITE" id="PS50209">
    <property type="entry name" value="CARD"/>
    <property type="match status" value="2"/>
</dbReference>
<evidence type="ECO:0000313" key="7">
    <source>
        <dbReference type="EMBL" id="GCC36532.1"/>
    </source>
</evidence>
<dbReference type="GO" id="GO:0005829">
    <property type="term" value="C:cytosol"/>
    <property type="evidence" value="ECO:0007669"/>
    <property type="project" value="UniProtKB-SubCell"/>
</dbReference>
<evidence type="ECO:0000259" key="6">
    <source>
        <dbReference type="PROSITE" id="PS50209"/>
    </source>
</evidence>
<keyword evidence="8" id="KW-1185">Reference proteome</keyword>
<dbReference type="AlphaFoldDB" id="A0A401T1I4"/>
<dbReference type="GO" id="GO:0006954">
    <property type="term" value="P:inflammatory response"/>
    <property type="evidence" value="ECO:0007669"/>
    <property type="project" value="UniProtKB-KW"/>
</dbReference>
<name>A0A401T1I4_CHIPU</name>
<dbReference type="SUPFAM" id="SSF47986">
    <property type="entry name" value="DEATH domain"/>
    <property type="match status" value="2"/>
</dbReference>
<dbReference type="Pfam" id="PF00619">
    <property type="entry name" value="CARD"/>
    <property type="match status" value="2"/>
</dbReference>
<dbReference type="InterPro" id="IPR011029">
    <property type="entry name" value="DEATH-like_dom_sf"/>
</dbReference>
<evidence type="ECO:0000313" key="8">
    <source>
        <dbReference type="Proteomes" id="UP000287033"/>
    </source>
</evidence>
<keyword evidence="2" id="KW-0963">Cytoplasm</keyword>
<evidence type="ECO:0000256" key="1">
    <source>
        <dbReference type="ARBA" id="ARBA00004514"/>
    </source>
</evidence>
<dbReference type="OrthoDB" id="9937064at2759"/>
<dbReference type="CDD" id="cd01671">
    <property type="entry name" value="CARD"/>
    <property type="match status" value="2"/>
</dbReference>
<gene>
    <name evidence="7" type="ORF">chiPu_0015026</name>
</gene>
<dbReference type="InterPro" id="IPR051249">
    <property type="entry name" value="NLRP_Inflammasome"/>
</dbReference>
<keyword evidence="5" id="KW-0395">Inflammatory response</keyword>
<dbReference type="GO" id="GO:0042981">
    <property type="term" value="P:regulation of apoptotic process"/>
    <property type="evidence" value="ECO:0007669"/>
    <property type="project" value="InterPro"/>
</dbReference>
<evidence type="ECO:0000256" key="4">
    <source>
        <dbReference type="ARBA" id="ARBA00022859"/>
    </source>
</evidence>
<comment type="subcellular location">
    <subcellularLocation>
        <location evidence="1">Cytoplasm</location>
        <location evidence="1">Cytosol</location>
    </subcellularLocation>
</comment>